<dbReference type="EMBL" id="GEGO01000179">
    <property type="protein sequence ID" value="JAR95225.1"/>
    <property type="molecule type" value="Transcribed_RNA"/>
</dbReference>
<dbReference type="InterPro" id="IPR043504">
    <property type="entry name" value="Peptidase_S1_PA_chymotrypsin"/>
</dbReference>
<dbReference type="PROSITE" id="PS50240">
    <property type="entry name" value="TRYPSIN_DOM"/>
    <property type="match status" value="1"/>
</dbReference>
<dbReference type="InterPro" id="IPR033116">
    <property type="entry name" value="TRYPSIN_SER"/>
</dbReference>
<dbReference type="Pfam" id="PF00089">
    <property type="entry name" value="Trypsin"/>
    <property type="match status" value="2"/>
</dbReference>
<dbReference type="SUPFAM" id="SSF50494">
    <property type="entry name" value="Trypsin-like serine proteases"/>
    <property type="match status" value="1"/>
</dbReference>
<dbReference type="GO" id="GO:0004252">
    <property type="term" value="F:serine-type endopeptidase activity"/>
    <property type="evidence" value="ECO:0007669"/>
    <property type="project" value="InterPro"/>
</dbReference>
<evidence type="ECO:0000256" key="6">
    <source>
        <dbReference type="SAM" id="MobiDB-lite"/>
    </source>
</evidence>
<organism evidence="8">
    <name type="scientific">Ixodes ricinus</name>
    <name type="common">Common tick</name>
    <name type="synonym">Acarus ricinus</name>
    <dbReference type="NCBI Taxonomy" id="34613"/>
    <lineage>
        <taxon>Eukaryota</taxon>
        <taxon>Metazoa</taxon>
        <taxon>Ecdysozoa</taxon>
        <taxon>Arthropoda</taxon>
        <taxon>Chelicerata</taxon>
        <taxon>Arachnida</taxon>
        <taxon>Acari</taxon>
        <taxon>Parasitiformes</taxon>
        <taxon>Ixodida</taxon>
        <taxon>Ixodoidea</taxon>
        <taxon>Ixodidae</taxon>
        <taxon>Ixodinae</taxon>
        <taxon>Ixodes</taxon>
    </lineage>
</organism>
<dbReference type="PANTHER" id="PTHR24252:SF7">
    <property type="entry name" value="HYALIN"/>
    <property type="match status" value="1"/>
</dbReference>
<dbReference type="FunFam" id="2.40.10.10:FF:000028">
    <property type="entry name" value="Serine protease easter"/>
    <property type="match status" value="1"/>
</dbReference>
<dbReference type="PROSITE" id="PS00135">
    <property type="entry name" value="TRYPSIN_SER"/>
    <property type="match status" value="1"/>
</dbReference>
<keyword evidence="5" id="KW-0720">Serine protease</keyword>
<dbReference type="PANTHER" id="PTHR24252">
    <property type="entry name" value="ACROSIN-RELATED"/>
    <property type="match status" value="1"/>
</dbReference>
<sequence>VIIVSMIYGFTCRVYGDVKDESSVNKSCGRRHLSNAVSARIINGTDAKPSDWPWMVGLYTPDDSFHCGGVLIHPQYVLTAAHCFRNKNAGFLTARLGSTNKTKLKDCAKETNQRDFAELSNNVERKAVGSVQVICVEIAQVCIPRQGNCSFFMEDIALLKLKTPVNLTEHIQPICLPVNCVEPSLTVATYIAGWGQVENVDIFDYSGYDDDEEDEEGEKRGDGSSQNEGTGEPTSDVWISVQTVSTWTLRERMITLINSTACQKQLNRSIPYHTMCSTGGTCAGDSGGPLMYEINGTWFLVGIHSAGSPNCYEPQMPGRHIKVSYYVQRLISAFMERSNNDGGTADDICATEDSRIQCVTEFYASYNVSLKYKANIE</sequence>
<feature type="compositionally biased region" description="Polar residues" evidence="6">
    <location>
        <begin position="224"/>
        <end position="233"/>
    </location>
</feature>
<evidence type="ECO:0000313" key="8">
    <source>
        <dbReference type="EMBL" id="JAR95225.1"/>
    </source>
</evidence>
<dbReference type="PROSITE" id="PS00134">
    <property type="entry name" value="TRYPSIN_HIS"/>
    <property type="match status" value="1"/>
</dbReference>
<evidence type="ECO:0000256" key="3">
    <source>
        <dbReference type="ARBA" id="ARBA00023180"/>
    </source>
</evidence>
<name>A0A147BXR7_IXORI</name>
<keyword evidence="3" id="KW-0325">Glycoprotein</keyword>
<evidence type="ECO:0000256" key="2">
    <source>
        <dbReference type="ARBA" id="ARBA00023157"/>
    </source>
</evidence>
<reference evidence="8" key="1">
    <citation type="journal article" date="2018" name="PLoS Negl. Trop. Dis.">
        <title>Sialome diversity of ticks revealed by RNAseq of single tick salivary glands.</title>
        <authorList>
            <person name="Perner J."/>
            <person name="Kropackova S."/>
            <person name="Kopacek P."/>
            <person name="Ribeiro J.M."/>
        </authorList>
    </citation>
    <scope>NUCLEOTIDE SEQUENCE</scope>
    <source>
        <strain evidence="8">Siblings of single egg batch collected in Ceske Budejovice</strain>
        <tissue evidence="8">Salivary glands</tissue>
    </source>
</reference>
<evidence type="ECO:0000259" key="7">
    <source>
        <dbReference type="PROSITE" id="PS50240"/>
    </source>
</evidence>
<dbReference type="SMART" id="SM00020">
    <property type="entry name" value="Tryp_SPc"/>
    <property type="match status" value="1"/>
</dbReference>
<evidence type="ECO:0000256" key="5">
    <source>
        <dbReference type="RuleBase" id="RU363034"/>
    </source>
</evidence>
<feature type="compositionally biased region" description="Acidic residues" evidence="6">
    <location>
        <begin position="207"/>
        <end position="216"/>
    </location>
</feature>
<keyword evidence="5 8" id="KW-0645">Protease</keyword>
<protein>
    <submittedName>
        <fullName evidence="8">Putative serine protease</fullName>
    </submittedName>
</protein>
<evidence type="ECO:0000256" key="1">
    <source>
        <dbReference type="ARBA" id="ARBA00022729"/>
    </source>
</evidence>
<dbReference type="Gene3D" id="2.40.10.10">
    <property type="entry name" value="Trypsin-like serine proteases"/>
    <property type="match status" value="2"/>
</dbReference>
<keyword evidence="2" id="KW-1015">Disulfide bond</keyword>
<dbReference type="GO" id="GO:0006508">
    <property type="term" value="P:proteolysis"/>
    <property type="evidence" value="ECO:0007669"/>
    <property type="project" value="UniProtKB-KW"/>
</dbReference>
<evidence type="ECO:0000256" key="4">
    <source>
        <dbReference type="ARBA" id="ARBA00024195"/>
    </source>
</evidence>
<dbReference type="InterPro" id="IPR009003">
    <property type="entry name" value="Peptidase_S1_PA"/>
</dbReference>
<dbReference type="PRINTS" id="PR00722">
    <property type="entry name" value="CHYMOTRYPSIN"/>
</dbReference>
<dbReference type="AlphaFoldDB" id="A0A147BXR7"/>
<feature type="domain" description="Peptidase S1" evidence="7">
    <location>
        <begin position="41"/>
        <end position="335"/>
    </location>
</feature>
<comment type="similarity">
    <text evidence="4">Belongs to the peptidase S1 family. CLIP subfamily.</text>
</comment>
<accession>A0A147BXR7</accession>
<dbReference type="InterPro" id="IPR018114">
    <property type="entry name" value="TRYPSIN_HIS"/>
</dbReference>
<proteinExistence type="inferred from homology"/>
<feature type="non-terminal residue" evidence="8">
    <location>
        <position position="1"/>
    </location>
</feature>
<feature type="region of interest" description="Disordered" evidence="6">
    <location>
        <begin position="206"/>
        <end position="235"/>
    </location>
</feature>
<dbReference type="InterPro" id="IPR001314">
    <property type="entry name" value="Peptidase_S1A"/>
</dbReference>
<keyword evidence="5" id="KW-0378">Hydrolase</keyword>
<keyword evidence="1" id="KW-0732">Signal</keyword>
<dbReference type="InterPro" id="IPR001254">
    <property type="entry name" value="Trypsin_dom"/>
</dbReference>
<dbReference type="CDD" id="cd00190">
    <property type="entry name" value="Tryp_SPc"/>
    <property type="match status" value="1"/>
</dbReference>